<accession>A0AA36HTL8</accession>
<evidence type="ECO:0000256" key="1">
    <source>
        <dbReference type="ARBA" id="ARBA00004370"/>
    </source>
</evidence>
<dbReference type="InterPro" id="IPR005828">
    <property type="entry name" value="MFS_sugar_transport-like"/>
</dbReference>
<comment type="subcellular location">
    <subcellularLocation>
        <location evidence="1">Membrane</location>
    </subcellularLocation>
</comment>
<evidence type="ECO:0000256" key="5">
    <source>
        <dbReference type="SAM" id="Phobius"/>
    </source>
</evidence>
<dbReference type="AlphaFoldDB" id="A0AA36HTL8"/>
<evidence type="ECO:0000256" key="3">
    <source>
        <dbReference type="ARBA" id="ARBA00022989"/>
    </source>
</evidence>
<feature type="transmembrane region" description="Helical" evidence="5">
    <location>
        <begin position="109"/>
        <end position="131"/>
    </location>
</feature>
<sequence length="140" mass="14556">MLATGLVELVAVLCLMANGAPILSIFGVFTLKLSMVPDSWGERAPNCTFGSCLLRTFSQTVNTVKSEIFPSLIRVSALSVSGTCGRMGALLAPALIEETRGAPGSPEEFQVFLTLLAAVLLVAAGLGVFLVPETKGKSLA</sequence>
<dbReference type="InterPro" id="IPR036259">
    <property type="entry name" value="MFS_trans_sf"/>
</dbReference>
<evidence type="ECO:0000313" key="6">
    <source>
        <dbReference type="EMBL" id="CAJ1375057.1"/>
    </source>
</evidence>
<gene>
    <name evidence="6" type="ORF">EVOR1521_LOCUS4425</name>
</gene>
<keyword evidence="2 5" id="KW-0812">Transmembrane</keyword>
<dbReference type="GO" id="GO:0016020">
    <property type="term" value="C:membrane"/>
    <property type="evidence" value="ECO:0007669"/>
    <property type="project" value="UniProtKB-SubCell"/>
</dbReference>
<dbReference type="SUPFAM" id="SSF103473">
    <property type="entry name" value="MFS general substrate transporter"/>
    <property type="match status" value="1"/>
</dbReference>
<evidence type="ECO:0000256" key="4">
    <source>
        <dbReference type="ARBA" id="ARBA00023136"/>
    </source>
</evidence>
<name>A0AA36HTL8_9DINO</name>
<reference evidence="6" key="1">
    <citation type="submission" date="2023-08" db="EMBL/GenBank/DDBJ databases">
        <authorList>
            <person name="Chen Y."/>
            <person name="Shah S."/>
            <person name="Dougan E. K."/>
            <person name="Thang M."/>
            <person name="Chan C."/>
        </authorList>
    </citation>
    <scope>NUCLEOTIDE SEQUENCE</scope>
</reference>
<evidence type="ECO:0000256" key="2">
    <source>
        <dbReference type="ARBA" id="ARBA00022692"/>
    </source>
</evidence>
<keyword evidence="4 5" id="KW-0472">Membrane</keyword>
<evidence type="ECO:0000313" key="7">
    <source>
        <dbReference type="Proteomes" id="UP001178507"/>
    </source>
</evidence>
<keyword evidence="7" id="KW-1185">Reference proteome</keyword>
<organism evidence="6 7">
    <name type="scientific">Effrenium voratum</name>
    <dbReference type="NCBI Taxonomy" id="2562239"/>
    <lineage>
        <taxon>Eukaryota</taxon>
        <taxon>Sar</taxon>
        <taxon>Alveolata</taxon>
        <taxon>Dinophyceae</taxon>
        <taxon>Suessiales</taxon>
        <taxon>Symbiodiniaceae</taxon>
        <taxon>Effrenium</taxon>
    </lineage>
</organism>
<dbReference type="Proteomes" id="UP001178507">
    <property type="component" value="Unassembled WGS sequence"/>
</dbReference>
<dbReference type="GO" id="GO:0022857">
    <property type="term" value="F:transmembrane transporter activity"/>
    <property type="evidence" value="ECO:0007669"/>
    <property type="project" value="InterPro"/>
</dbReference>
<comment type="caution">
    <text evidence="6">The sequence shown here is derived from an EMBL/GenBank/DDBJ whole genome shotgun (WGS) entry which is preliminary data.</text>
</comment>
<keyword evidence="3 5" id="KW-1133">Transmembrane helix</keyword>
<dbReference type="EMBL" id="CAUJNA010000296">
    <property type="protein sequence ID" value="CAJ1375057.1"/>
    <property type="molecule type" value="Genomic_DNA"/>
</dbReference>
<dbReference type="Pfam" id="PF00083">
    <property type="entry name" value="Sugar_tr"/>
    <property type="match status" value="1"/>
</dbReference>
<proteinExistence type="predicted"/>
<dbReference type="Gene3D" id="1.20.1250.20">
    <property type="entry name" value="MFS general substrate transporter like domains"/>
    <property type="match status" value="1"/>
</dbReference>
<protein>
    <submittedName>
        <fullName evidence="6">Uncharacterized protein</fullName>
    </submittedName>
</protein>